<feature type="domain" description="Polysaccharide pyruvyl transferase" evidence="1">
    <location>
        <begin position="23"/>
        <end position="319"/>
    </location>
</feature>
<organism evidence="2 3">
    <name type="scientific">Roseburia faecis</name>
    <dbReference type="NCBI Taxonomy" id="301302"/>
    <lineage>
        <taxon>Bacteria</taxon>
        <taxon>Bacillati</taxon>
        <taxon>Bacillota</taxon>
        <taxon>Clostridia</taxon>
        <taxon>Lachnospirales</taxon>
        <taxon>Lachnospiraceae</taxon>
        <taxon>Roseburia</taxon>
    </lineage>
</organism>
<dbReference type="AlphaFoldDB" id="A0A844KP47"/>
<accession>A0A844KP47</accession>
<dbReference type="InterPro" id="IPR007345">
    <property type="entry name" value="Polysacch_pyruvyl_Trfase"/>
</dbReference>
<comment type="caution">
    <text evidence="2">The sequence shown here is derived from an EMBL/GenBank/DDBJ whole genome shotgun (WGS) entry which is preliminary data.</text>
</comment>
<evidence type="ECO:0000313" key="3">
    <source>
        <dbReference type="Proteomes" id="UP000446657"/>
    </source>
</evidence>
<reference evidence="2 3" key="1">
    <citation type="journal article" date="2019" name="Nat. Med.">
        <title>A library of human gut bacterial isolates paired with longitudinal multiomics data enables mechanistic microbiome research.</title>
        <authorList>
            <person name="Poyet M."/>
            <person name="Groussin M."/>
            <person name="Gibbons S.M."/>
            <person name="Avila-Pacheco J."/>
            <person name="Jiang X."/>
            <person name="Kearney S.M."/>
            <person name="Perrotta A.R."/>
            <person name="Berdy B."/>
            <person name="Zhao S."/>
            <person name="Lieberman T.D."/>
            <person name="Swanson P.K."/>
            <person name="Smith M."/>
            <person name="Roesemann S."/>
            <person name="Alexander J.E."/>
            <person name="Rich S.A."/>
            <person name="Livny J."/>
            <person name="Vlamakis H."/>
            <person name="Clish C."/>
            <person name="Bullock K."/>
            <person name="Deik A."/>
            <person name="Scott J."/>
            <person name="Pierce K.A."/>
            <person name="Xavier R.J."/>
            <person name="Alm E.J."/>
        </authorList>
    </citation>
    <scope>NUCLEOTIDE SEQUENCE [LARGE SCALE GENOMIC DNA]</scope>
    <source>
        <strain evidence="2 3">BIOML-A1</strain>
    </source>
</reference>
<dbReference type="EMBL" id="WNAL01000012">
    <property type="protein sequence ID" value="MTR81563.1"/>
    <property type="molecule type" value="Genomic_DNA"/>
</dbReference>
<protein>
    <recommendedName>
        <fullName evidence="1">Polysaccharide pyruvyl transferase domain-containing protein</fullName>
    </recommendedName>
</protein>
<evidence type="ECO:0000313" key="2">
    <source>
        <dbReference type="EMBL" id="MTR81563.1"/>
    </source>
</evidence>
<name>A0A844KP47_9FIRM</name>
<evidence type="ECO:0000259" key="1">
    <source>
        <dbReference type="Pfam" id="PF04230"/>
    </source>
</evidence>
<dbReference type="Proteomes" id="UP000446657">
    <property type="component" value="Unassembled WGS sequence"/>
</dbReference>
<gene>
    <name evidence="2" type="ORF">GMD30_07530</name>
</gene>
<dbReference type="Pfam" id="PF04230">
    <property type="entry name" value="PS_pyruv_trans"/>
    <property type="match status" value="1"/>
</dbReference>
<proteinExistence type="predicted"/>
<sequence length="385" mass="44868">MEIIMENGYRTKVGVITYHSAYNFGSVLQALATQEAIKRLGYEADIINYRMKRQKQYYQKLYRTAFGSKTFIKDLIMMPVRGKRLQRAKAYEQFIESRLNLTKEFEVPEAAMQVFAEYPCIVSGSDQIWNFHSNELEGQAIDYMKPYLLSDFNGKKVSYASSISNMSDVELDSIIGYISQFDHLSFREASSNKRINEKYKLGSINVPDPTFLLSRKDWIDLLDLKQSKDERYILYYSLRSYKPQRERIALLKQISERTGYKIKVVTPFVYLNYPDDYFEIHPEFGPLEFISNIINAEMIITDSYHGTILSVNFEKNFFSMCENTGSEFRKTDILCQLGLENRIIADIEESFTKLDSAIDYTQVRLKVEALRTIGYDYLKNALSSD</sequence>